<name>A0A242A5H4_9ENTE</name>
<comment type="caution">
    <text evidence="1">The sequence shown here is derived from an EMBL/GenBank/DDBJ whole genome shotgun (WGS) entry which is preliminary data.</text>
</comment>
<sequence length="365" mass="39884">MKRNWLFVVAVCLILSGCGNLEKGITNIDQGDVTTGGNITTGRIDQGVYQAVMTEGKYQTSAARKLNAEKLNNGFNQTNFENGLLRLCYDTFSVDDHYFQEGQYIAADIIKNWLKRGTDDQDSQGLNPASEDEPIIFQQLMEHNFLKEDGKTLGGISLGFAFNSVYYGSEETMTISRDTLMANALKTVNTVLTYVRQIDGLSSVPIVIGLFEQSAKNDTAGGNYIYQAVSTDGGTTIDQFEPVNEAHLILPVASGTANAATDDGLNSKFITFRDAIISFFPDLAGVSGKVYYVNDQVQKLVITIDSNYYSKTEVTSFTQYAGKQVETVFSDVPGVIEVQIGSISGQQAFLSRDADGETISSFVFN</sequence>
<organism evidence="1 2">
    <name type="scientific">Candidatus Enterococcus testudinis</name>
    <dbReference type="NCBI Taxonomy" id="1834191"/>
    <lineage>
        <taxon>Bacteria</taxon>
        <taxon>Bacillati</taxon>
        <taxon>Bacillota</taxon>
        <taxon>Bacilli</taxon>
        <taxon>Lactobacillales</taxon>
        <taxon>Enterococcaceae</taxon>
        <taxon>Enterococcus</taxon>
    </lineage>
</organism>
<dbReference type="CDD" id="cd13441">
    <property type="entry name" value="CamS_repeat_1"/>
    <property type="match status" value="1"/>
</dbReference>
<dbReference type="PROSITE" id="PS51257">
    <property type="entry name" value="PROKAR_LIPOPROTEIN"/>
    <property type="match status" value="1"/>
</dbReference>
<evidence type="ECO:0000313" key="2">
    <source>
        <dbReference type="Proteomes" id="UP000195043"/>
    </source>
</evidence>
<protein>
    <recommendedName>
        <fullName evidence="3">CamS family sex pheromone protein</fullName>
    </recommendedName>
</protein>
<dbReference type="Gene3D" id="3.10.570.10">
    <property type="entry name" value="sex pheromone staph- cam373 precursor domain"/>
    <property type="match status" value="1"/>
</dbReference>
<dbReference type="RefSeq" id="WP_086274260.1">
    <property type="nucleotide sequence ID" value="NZ_NGKU01000001.1"/>
</dbReference>
<evidence type="ECO:0008006" key="3">
    <source>
        <dbReference type="Google" id="ProtNLM"/>
    </source>
</evidence>
<proteinExistence type="predicted"/>
<evidence type="ECO:0000313" key="1">
    <source>
        <dbReference type="EMBL" id="OTN76285.1"/>
    </source>
</evidence>
<accession>A0A242A5H4</accession>
<dbReference type="Pfam" id="PF07537">
    <property type="entry name" value="CamS"/>
    <property type="match status" value="1"/>
</dbReference>
<dbReference type="Proteomes" id="UP000195043">
    <property type="component" value="Unassembled WGS sequence"/>
</dbReference>
<dbReference type="STRING" id="1834191.A5886_001362"/>
<keyword evidence="2" id="KW-1185">Reference proteome</keyword>
<gene>
    <name evidence="1" type="ORF">A5886_001362</name>
</gene>
<dbReference type="EMBL" id="NGKU01000001">
    <property type="protein sequence ID" value="OTN76285.1"/>
    <property type="molecule type" value="Genomic_DNA"/>
</dbReference>
<dbReference type="PIRSF" id="PIRSF012509">
    <property type="entry name" value="CamS"/>
    <property type="match status" value="1"/>
</dbReference>
<reference evidence="1 2" key="1">
    <citation type="submission" date="2017-05" db="EMBL/GenBank/DDBJ databases">
        <title>The Genome Sequence of Enterococcus sp. 8G7_MSG3316.</title>
        <authorList>
            <consortium name="The Broad Institute Genomics Platform"/>
            <consortium name="The Broad Institute Genomic Center for Infectious Diseases"/>
            <person name="Earl A."/>
            <person name="Manson A."/>
            <person name="Schwartman J."/>
            <person name="Gilmore M."/>
            <person name="Abouelleil A."/>
            <person name="Cao P."/>
            <person name="Chapman S."/>
            <person name="Cusick C."/>
            <person name="Shea T."/>
            <person name="Young S."/>
            <person name="Neafsey D."/>
            <person name="Nusbaum C."/>
            <person name="Birren B."/>
        </authorList>
    </citation>
    <scope>NUCLEOTIDE SEQUENCE [LARGE SCALE GENOMIC DNA]</scope>
    <source>
        <strain evidence="1 2">8G7_MSG3316</strain>
    </source>
</reference>
<dbReference type="CDD" id="cd13440">
    <property type="entry name" value="CamS_repeat_2"/>
    <property type="match status" value="1"/>
</dbReference>
<dbReference type="OrthoDB" id="9795361at2"/>
<dbReference type="AlphaFoldDB" id="A0A242A5H4"/>
<dbReference type="InterPro" id="IPR011426">
    <property type="entry name" value="CamS"/>
</dbReference>